<gene>
    <name evidence="1" type="ORF">DFO67_108168</name>
</gene>
<organism evidence="1 2">
    <name type="scientific">Modicisalibacter xianhensis</name>
    <dbReference type="NCBI Taxonomy" id="442341"/>
    <lineage>
        <taxon>Bacteria</taxon>
        <taxon>Pseudomonadati</taxon>
        <taxon>Pseudomonadota</taxon>
        <taxon>Gammaproteobacteria</taxon>
        <taxon>Oceanospirillales</taxon>
        <taxon>Halomonadaceae</taxon>
        <taxon>Modicisalibacter</taxon>
    </lineage>
</organism>
<protein>
    <submittedName>
        <fullName evidence="1">Uncharacterized protein</fullName>
    </submittedName>
</protein>
<name>A0A4R8FRW7_9GAMM</name>
<evidence type="ECO:0000313" key="1">
    <source>
        <dbReference type="EMBL" id="TDX29124.1"/>
    </source>
</evidence>
<evidence type="ECO:0000313" key="2">
    <source>
        <dbReference type="Proteomes" id="UP000294489"/>
    </source>
</evidence>
<comment type="caution">
    <text evidence="1">The sequence shown here is derived from an EMBL/GenBank/DDBJ whole genome shotgun (WGS) entry which is preliminary data.</text>
</comment>
<dbReference type="Proteomes" id="UP000294489">
    <property type="component" value="Unassembled WGS sequence"/>
</dbReference>
<dbReference type="AlphaFoldDB" id="A0A4R8FRW7"/>
<sequence>MNWILIPALWLLAFILVCAFTMGAKRAESEARRLDEQA</sequence>
<proteinExistence type="predicted"/>
<accession>A0A4R8FRW7</accession>
<reference evidence="1 2" key="1">
    <citation type="submission" date="2019-03" db="EMBL/GenBank/DDBJ databases">
        <title>Freshwater and sediment microbial communities from various areas in North America, analyzing microbe dynamics in response to fracking.</title>
        <authorList>
            <person name="Lamendella R."/>
        </authorList>
    </citation>
    <scope>NUCLEOTIDE SEQUENCE [LARGE SCALE GENOMIC DNA]</scope>
    <source>
        <strain evidence="1 2">6_TX</strain>
    </source>
</reference>
<dbReference type="EMBL" id="SOEC01000008">
    <property type="protein sequence ID" value="TDX29124.1"/>
    <property type="molecule type" value="Genomic_DNA"/>
</dbReference>